<dbReference type="EMBL" id="JAPJDO010000007">
    <property type="protein sequence ID" value="MCX2937103.1"/>
    <property type="molecule type" value="Genomic_DNA"/>
</dbReference>
<evidence type="ECO:0000313" key="4">
    <source>
        <dbReference type="Proteomes" id="UP001300745"/>
    </source>
</evidence>
<gene>
    <name evidence="3" type="ORF">ORI27_10345</name>
</gene>
<comment type="caution">
    <text evidence="3">The sequence shown here is derived from an EMBL/GenBank/DDBJ whole genome shotgun (WGS) entry which is preliminary data.</text>
</comment>
<dbReference type="PANTHER" id="PTHR24321:SF8">
    <property type="entry name" value="ESTRADIOL 17-BETA-DEHYDROGENASE 8-RELATED"/>
    <property type="match status" value="1"/>
</dbReference>
<sequence>MNTISPGLVDTAMGAKMVRASSDGGTIEQAELGAPFGRVCKPGDIARLVVFLAGPGGEYITGQRFIVDGGGAPPPMY</sequence>
<comment type="similarity">
    <text evidence="1">Belongs to the short-chain dehydrogenases/reductases (SDR) family.</text>
</comment>
<name>A0ABT3SC86_9MYCO</name>
<dbReference type="SUPFAM" id="SSF51735">
    <property type="entry name" value="NAD(P)-binding Rossmann-fold domains"/>
    <property type="match status" value="1"/>
</dbReference>
<dbReference type="InterPro" id="IPR002347">
    <property type="entry name" value="SDR_fam"/>
</dbReference>
<dbReference type="PRINTS" id="PR01397">
    <property type="entry name" value="DHBDHDRGNASE"/>
</dbReference>
<protein>
    <submittedName>
        <fullName evidence="3">SDR family oxidoreductase</fullName>
    </submittedName>
</protein>
<evidence type="ECO:0000256" key="1">
    <source>
        <dbReference type="ARBA" id="ARBA00006484"/>
    </source>
</evidence>
<accession>A0ABT3SC86</accession>
<dbReference type="Pfam" id="PF13561">
    <property type="entry name" value="adh_short_C2"/>
    <property type="match status" value="1"/>
</dbReference>
<evidence type="ECO:0000313" key="3">
    <source>
        <dbReference type="EMBL" id="MCX2937103.1"/>
    </source>
</evidence>
<reference evidence="3 4" key="1">
    <citation type="submission" date="2022-11" db="EMBL/GenBank/DDBJ databases">
        <title>Mycobacterium sp. nov.</title>
        <authorList>
            <person name="Papic B."/>
            <person name="Spicic S."/>
            <person name="Duvnjak S."/>
        </authorList>
    </citation>
    <scope>NUCLEOTIDE SEQUENCE [LARGE SCALE GENOMIC DNA]</scope>
    <source>
        <strain evidence="3 4">CVI_P4</strain>
    </source>
</reference>
<dbReference type="PANTHER" id="PTHR24321">
    <property type="entry name" value="DEHYDROGENASES, SHORT CHAIN"/>
    <property type="match status" value="1"/>
</dbReference>
<dbReference type="Proteomes" id="UP001300745">
    <property type="component" value="Unassembled WGS sequence"/>
</dbReference>
<keyword evidence="4" id="KW-1185">Reference proteome</keyword>
<dbReference type="InterPro" id="IPR036291">
    <property type="entry name" value="NAD(P)-bd_dom_sf"/>
</dbReference>
<evidence type="ECO:0000256" key="2">
    <source>
        <dbReference type="ARBA" id="ARBA00023002"/>
    </source>
</evidence>
<keyword evidence="2" id="KW-0560">Oxidoreductase</keyword>
<proteinExistence type="inferred from homology"/>
<organism evidence="3 4">
    <name type="scientific">Mycobacterium pinniadriaticum</name>
    <dbReference type="NCBI Taxonomy" id="2994102"/>
    <lineage>
        <taxon>Bacteria</taxon>
        <taxon>Bacillati</taxon>
        <taxon>Actinomycetota</taxon>
        <taxon>Actinomycetes</taxon>
        <taxon>Mycobacteriales</taxon>
        <taxon>Mycobacteriaceae</taxon>
        <taxon>Mycobacterium</taxon>
    </lineage>
</organism>
<dbReference type="InterPro" id="IPR003560">
    <property type="entry name" value="DHB_DH"/>
</dbReference>
<dbReference type="RefSeq" id="WP_265996693.1">
    <property type="nucleotide sequence ID" value="NZ_JAPJDN010000007.1"/>
</dbReference>
<dbReference type="Gene3D" id="3.40.50.720">
    <property type="entry name" value="NAD(P)-binding Rossmann-like Domain"/>
    <property type="match status" value="1"/>
</dbReference>